<dbReference type="Proteomes" id="UP000438429">
    <property type="component" value="Unassembled WGS sequence"/>
</dbReference>
<reference evidence="2 3" key="1">
    <citation type="submission" date="2019-06" db="EMBL/GenBank/DDBJ databases">
        <title>Draft genomes of female and male turbot (Scophthalmus maximus).</title>
        <authorList>
            <person name="Xu H."/>
            <person name="Xu X.-W."/>
            <person name="Shao C."/>
            <person name="Chen S."/>
        </authorList>
    </citation>
    <scope>NUCLEOTIDE SEQUENCE [LARGE SCALE GENOMIC DNA]</scope>
    <source>
        <strain evidence="2">Ysfricsl-2016a</strain>
        <tissue evidence="2">Blood</tissue>
    </source>
</reference>
<comment type="caution">
    <text evidence="2">The sequence shown here is derived from an EMBL/GenBank/DDBJ whole genome shotgun (WGS) entry which is preliminary data.</text>
</comment>
<feature type="compositionally biased region" description="Basic and acidic residues" evidence="1">
    <location>
        <begin position="14"/>
        <end position="30"/>
    </location>
</feature>
<gene>
    <name evidence="2" type="ORF">F2P81_007548</name>
</gene>
<proteinExistence type="predicted"/>
<name>A0A6A4SZP3_SCOMX</name>
<dbReference type="AlphaFoldDB" id="A0A6A4SZP3"/>
<organism evidence="2 3">
    <name type="scientific">Scophthalmus maximus</name>
    <name type="common">Turbot</name>
    <name type="synonym">Psetta maxima</name>
    <dbReference type="NCBI Taxonomy" id="52904"/>
    <lineage>
        <taxon>Eukaryota</taxon>
        <taxon>Metazoa</taxon>
        <taxon>Chordata</taxon>
        <taxon>Craniata</taxon>
        <taxon>Vertebrata</taxon>
        <taxon>Euteleostomi</taxon>
        <taxon>Actinopterygii</taxon>
        <taxon>Neopterygii</taxon>
        <taxon>Teleostei</taxon>
        <taxon>Neoteleostei</taxon>
        <taxon>Acanthomorphata</taxon>
        <taxon>Carangaria</taxon>
        <taxon>Pleuronectiformes</taxon>
        <taxon>Pleuronectoidei</taxon>
        <taxon>Scophthalmidae</taxon>
        <taxon>Scophthalmus</taxon>
    </lineage>
</organism>
<protein>
    <submittedName>
        <fullName evidence="2">Uncharacterized protein</fullName>
    </submittedName>
</protein>
<accession>A0A6A4SZP3</accession>
<evidence type="ECO:0000313" key="3">
    <source>
        <dbReference type="Proteomes" id="UP000438429"/>
    </source>
</evidence>
<evidence type="ECO:0000256" key="1">
    <source>
        <dbReference type="SAM" id="MobiDB-lite"/>
    </source>
</evidence>
<feature type="region of interest" description="Disordered" evidence="1">
    <location>
        <begin position="14"/>
        <end position="46"/>
    </location>
</feature>
<sequence>MSLQSFQFTESLENRMNDCTEPDKRDEIQRLENNPISRNKSSSTKKKKMEHNYCRCVWAVRHEMLFVSWPGQEGEGLAESDEEVVVRNGSIRKTSLQRFLYTAFFAHTEYSVVKLIHQSRNSLSKQTTFVDLFLSTAMSH</sequence>
<dbReference type="EMBL" id="VEVO01000007">
    <property type="protein sequence ID" value="KAF0039313.1"/>
    <property type="molecule type" value="Genomic_DNA"/>
</dbReference>
<evidence type="ECO:0000313" key="2">
    <source>
        <dbReference type="EMBL" id="KAF0039313.1"/>
    </source>
</evidence>